<keyword evidence="3" id="KW-1185">Reference proteome</keyword>
<keyword evidence="1" id="KW-1133">Transmembrane helix</keyword>
<feature type="transmembrane region" description="Helical" evidence="1">
    <location>
        <begin position="52"/>
        <end position="69"/>
    </location>
</feature>
<dbReference type="EMBL" id="JAGTJJ010000097">
    <property type="protein sequence ID" value="MDC3989145.1"/>
    <property type="molecule type" value="Genomic_DNA"/>
</dbReference>
<sequence length="140" mass="15178">MTSLPNYQTREELAFARPERAAKSEKAALVNAELVVARAQGIHAQMIQQSRLLSAVCFFAATALAVWQISTTFMIVFLALAVLVSVTSRILALRAFRQEIERTALAQGLAEDAARRVAATKTAAFRAKRASGDDALEVEA</sequence>
<comment type="caution">
    <text evidence="2">The sequence shown here is derived from an EMBL/GenBank/DDBJ whole genome shotgun (WGS) entry which is preliminary data.</text>
</comment>
<evidence type="ECO:0000313" key="2">
    <source>
        <dbReference type="EMBL" id="MDC3989145.1"/>
    </source>
</evidence>
<dbReference type="AlphaFoldDB" id="A0A9X3XGP1"/>
<feature type="transmembrane region" description="Helical" evidence="1">
    <location>
        <begin position="75"/>
        <end position="92"/>
    </location>
</feature>
<dbReference type="RefSeq" id="WP_272428296.1">
    <property type="nucleotide sequence ID" value="NZ_JAGTJJ010000097.1"/>
</dbReference>
<gene>
    <name evidence="2" type="ORF">KEG57_52260</name>
</gene>
<evidence type="ECO:0000256" key="1">
    <source>
        <dbReference type="SAM" id="Phobius"/>
    </source>
</evidence>
<evidence type="ECO:0000313" key="3">
    <source>
        <dbReference type="Proteomes" id="UP001151081"/>
    </source>
</evidence>
<proteinExistence type="predicted"/>
<dbReference type="Proteomes" id="UP001151081">
    <property type="component" value="Unassembled WGS sequence"/>
</dbReference>
<organism evidence="2 3">
    <name type="scientific">Polyangium jinanense</name>
    <dbReference type="NCBI Taxonomy" id="2829994"/>
    <lineage>
        <taxon>Bacteria</taxon>
        <taxon>Pseudomonadati</taxon>
        <taxon>Myxococcota</taxon>
        <taxon>Polyangia</taxon>
        <taxon>Polyangiales</taxon>
        <taxon>Polyangiaceae</taxon>
        <taxon>Polyangium</taxon>
    </lineage>
</organism>
<name>A0A9X3XGP1_9BACT</name>
<protein>
    <submittedName>
        <fullName evidence="2">Uncharacterized protein</fullName>
    </submittedName>
</protein>
<keyword evidence="1" id="KW-0812">Transmembrane</keyword>
<reference evidence="2 3" key="1">
    <citation type="submission" date="2021-04" db="EMBL/GenBank/DDBJ databases">
        <title>Genome analysis of Polyangium sp.</title>
        <authorList>
            <person name="Li Y."/>
            <person name="Wang J."/>
        </authorList>
    </citation>
    <scope>NUCLEOTIDE SEQUENCE [LARGE SCALE GENOMIC DNA]</scope>
    <source>
        <strain evidence="2 3">SDU14</strain>
    </source>
</reference>
<accession>A0A9X3XGP1</accession>
<keyword evidence="1" id="KW-0472">Membrane</keyword>